<dbReference type="PANTHER" id="PTHR19288">
    <property type="entry name" value="4-NITROPHENYLPHOSPHATASE-RELATED"/>
    <property type="match status" value="1"/>
</dbReference>
<dbReference type="InterPro" id="IPR023214">
    <property type="entry name" value="HAD_sf"/>
</dbReference>
<dbReference type="NCBIfam" id="TIGR01460">
    <property type="entry name" value="HAD-SF-IIA"/>
    <property type="match status" value="1"/>
</dbReference>
<dbReference type="Pfam" id="PF13242">
    <property type="entry name" value="Hydrolase_like"/>
    <property type="match status" value="1"/>
</dbReference>
<accession>A0A7K0DWW1</accession>
<comment type="caution">
    <text evidence="1">The sequence shown here is derived from an EMBL/GenBank/DDBJ whole genome shotgun (WGS) entry which is preliminary data.</text>
</comment>
<protein>
    <submittedName>
        <fullName evidence="1">Dihydroxyacetone phosphatase</fullName>
        <ecNumber evidence="1">3.1.3.-</ecNumber>
    </submittedName>
</protein>
<evidence type="ECO:0000313" key="2">
    <source>
        <dbReference type="Proteomes" id="UP000431401"/>
    </source>
</evidence>
<dbReference type="PANTHER" id="PTHR19288:SF46">
    <property type="entry name" value="HALOACID DEHALOGENASE-LIKE HYDROLASE DOMAIN-CONTAINING PROTEIN 2"/>
    <property type="match status" value="1"/>
</dbReference>
<dbReference type="InterPro" id="IPR006357">
    <property type="entry name" value="HAD-SF_hydro_IIA"/>
</dbReference>
<evidence type="ECO:0000313" key="1">
    <source>
        <dbReference type="EMBL" id="MQY30078.1"/>
    </source>
</evidence>
<dbReference type="InterPro" id="IPR036412">
    <property type="entry name" value="HAD-like_sf"/>
</dbReference>
<sequence>MPGVAGVLYDIDGVLVTSWREIPGAAATLRRIRAAGLRRAFLTNTTSVTCAGIAERLRAAGIEVEDEEIVTAARLTAAYLRVEHPGARAWVLNHGDVEADLAGISRDDDRPEVVVLGGAGEEFTHRALSRVVELMLDGVPVVAMQGGTTWATGDGLRIDTGVYLPGLEAAGRARITVVGKPSGTGFRTCAELIGSPPTDLVMVGDDLYSDVLAAQRIGMTGVLVRTGKFRAAVLVGASTPPDHVVDSIADLPDVLAGIPDASA</sequence>
<name>A0A7K0DWW1_9NOCA</name>
<dbReference type="OrthoDB" id="148966at2"/>
<dbReference type="AlphaFoldDB" id="A0A7K0DWW1"/>
<reference evidence="1 2" key="1">
    <citation type="submission" date="2019-10" db="EMBL/GenBank/DDBJ databases">
        <title>Nocardia macrotermitis sp. nov. and Nocardia aurantia sp. nov., isolated from the gut of fungus growing-termite Macrotermes natalensis.</title>
        <authorList>
            <person name="Benndorf R."/>
            <person name="Schwitalla J."/>
            <person name="Martin K."/>
            <person name="De Beer W."/>
            <person name="Kaster A.-K."/>
            <person name="Vollmers J."/>
            <person name="Poulsen M."/>
            <person name="Beemelmanns C."/>
        </authorList>
    </citation>
    <scope>NUCLEOTIDE SEQUENCE [LARGE SCALE GENOMIC DNA]</scope>
    <source>
        <strain evidence="1 2">RB56</strain>
    </source>
</reference>
<dbReference type="Gene3D" id="3.40.50.1000">
    <property type="entry name" value="HAD superfamily/HAD-like"/>
    <property type="match status" value="2"/>
</dbReference>
<dbReference type="EC" id="3.1.3.-" evidence="1"/>
<dbReference type="SUPFAM" id="SSF56784">
    <property type="entry name" value="HAD-like"/>
    <property type="match status" value="1"/>
</dbReference>
<keyword evidence="2" id="KW-1185">Reference proteome</keyword>
<dbReference type="GO" id="GO:0005737">
    <property type="term" value="C:cytoplasm"/>
    <property type="evidence" value="ECO:0007669"/>
    <property type="project" value="TreeGrafter"/>
</dbReference>
<dbReference type="GO" id="GO:0016791">
    <property type="term" value="F:phosphatase activity"/>
    <property type="evidence" value="ECO:0007669"/>
    <property type="project" value="TreeGrafter"/>
</dbReference>
<dbReference type="Proteomes" id="UP000431401">
    <property type="component" value="Unassembled WGS sequence"/>
</dbReference>
<organism evidence="1 2">
    <name type="scientific">Nocardia aurantia</name>
    <dbReference type="NCBI Taxonomy" id="2585199"/>
    <lineage>
        <taxon>Bacteria</taxon>
        <taxon>Bacillati</taxon>
        <taxon>Actinomycetota</taxon>
        <taxon>Actinomycetes</taxon>
        <taxon>Mycobacteriales</taxon>
        <taxon>Nocardiaceae</taxon>
        <taxon>Nocardia</taxon>
    </lineage>
</organism>
<dbReference type="EMBL" id="WEGI01000013">
    <property type="protein sequence ID" value="MQY30078.1"/>
    <property type="molecule type" value="Genomic_DNA"/>
</dbReference>
<dbReference type="Pfam" id="PF13344">
    <property type="entry name" value="Hydrolase_6"/>
    <property type="match status" value="1"/>
</dbReference>
<gene>
    <name evidence="1" type="primary">hdpA_1</name>
    <name evidence="1" type="ORF">NRB56_56760</name>
</gene>
<dbReference type="RefSeq" id="WP_153347405.1">
    <property type="nucleotide sequence ID" value="NZ_WEGI01000013.1"/>
</dbReference>
<keyword evidence="1" id="KW-0378">Hydrolase</keyword>
<proteinExistence type="predicted"/>